<keyword evidence="7 8" id="KW-0998">Cell outer membrane</keyword>
<keyword evidence="3 8" id="KW-1134">Transmembrane beta strand</keyword>
<dbReference type="PANTHER" id="PTHR40980">
    <property type="entry name" value="PLUG DOMAIN-CONTAINING PROTEIN"/>
    <property type="match status" value="1"/>
</dbReference>
<keyword evidence="2 8" id="KW-0813">Transport</keyword>
<proteinExistence type="inferred from homology"/>
<dbReference type="PANTHER" id="PTHR40980:SF4">
    <property type="entry name" value="TONB-DEPENDENT RECEPTOR-LIKE BETA-BARREL DOMAIN-CONTAINING PROTEIN"/>
    <property type="match status" value="1"/>
</dbReference>
<evidence type="ECO:0000256" key="4">
    <source>
        <dbReference type="ARBA" id="ARBA00022692"/>
    </source>
</evidence>
<dbReference type="Pfam" id="PF07715">
    <property type="entry name" value="Plug"/>
    <property type="match status" value="1"/>
</dbReference>
<dbReference type="InterPro" id="IPR036942">
    <property type="entry name" value="Beta-barrel_TonB_sf"/>
</dbReference>
<dbReference type="Gene3D" id="2.170.130.10">
    <property type="entry name" value="TonB-dependent receptor, plug domain"/>
    <property type="match status" value="1"/>
</dbReference>
<protein>
    <submittedName>
        <fullName evidence="12">TonB-dependent receptor</fullName>
    </submittedName>
</protein>
<evidence type="ECO:0000256" key="7">
    <source>
        <dbReference type="ARBA" id="ARBA00023237"/>
    </source>
</evidence>
<dbReference type="GO" id="GO:0009279">
    <property type="term" value="C:cell outer membrane"/>
    <property type="evidence" value="ECO:0007669"/>
    <property type="project" value="UniProtKB-SubCell"/>
</dbReference>
<dbReference type="SUPFAM" id="SSF56935">
    <property type="entry name" value="Porins"/>
    <property type="match status" value="1"/>
</dbReference>
<name>A0A1I4S1V5_9FLAO</name>
<dbReference type="Gene3D" id="2.60.40.1120">
    <property type="entry name" value="Carboxypeptidase-like, regulatory domain"/>
    <property type="match status" value="1"/>
</dbReference>
<evidence type="ECO:0000256" key="2">
    <source>
        <dbReference type="ARBA" id="ARBA00022448"/>
    </source>
</evidence>
<dbReference type="NCBIfam" id="TIGR01782">
    <property type="entry name" value="TonB-Xanth-Caul"/>
    <property type="match status" value="1"/>
</dbReference>
<keyword evidence="13" id="KW-1185">Reference proteome</keyword>
<keyword evidence="4 8" id="KW-0812">Transmembrane</keyword>
<evidence type="ECO:0000313" key="12">
    <source>
        <dbReference type="EMBL" id="SFM58488.1"/>
    </source>
</evidence>
<dbReference type="EMBL" id="FOUZ01000001">
    <property type="protein sequence ID" value="SFM58488.1"/>
    <property type="molecule type" value="Genomic_DNA"/>
</dbReference>
<comment type="similarity">
    <text evidence="8 9">Belongs to the TonB-dependent receptor family.</text>
</comment>
<dbReference type="OrthoDB" id="8727862at2"/>
<evidence type="ECO:0000256" key="3">
    <source>
        <dbReference type="ARBA" id="ARBA00022452"/>
    </source>
</evidence>
<evidence type="ECO:0000259" key="11">
    <source>
        <dbReference type="Pfam" id="PF07715"/>
    </source>
</evidence>
<dbReference type="SUPFAM" id="SSF49464">
    <property type="entry name" value="Carboxypeptidase regulatory domain-like"/>
    <property type="match status" value="1"/>
</dbReference>
<dbReference type="InterPro" id="IPR008969">
    <property type="entry name" value="CarboxyPept-like_regulatory"/>
</dbReference>
<evidence type="ECO:0000313" key="13">
    <source>
        <dbReference type="Proteomes" id="UP000199149"/>
    </source>
</evidence>
<evidence type="ECO:0000256" key="5">
    <source>
        <dbReference type="ARBA" id="ARBA00023077"/>
    </source>
</evidence>
<dbReference type="InterPro" id="IPR037066">
    <property type="entry name" value="Plug_dom_sf"/>
</dbReference>
<keyword evidence="12" id="KW-0675">Receptor</keyword>
<feature type="domain" description="TonB-dependent receptor plug" evidence="11">
    <location>
        <begin position="131"/>
        <end position="229"/>
    </location>
</feature>
<feature type="domain" description="TonB-dependent receptor-like beta-barrel" evidence="10">
    <location>
        <begin position="348"/>
        <end position="905"/>
    </location>
</feature>
<evidence type="ECO:0000256" key="8">
    <source>
        <dbReference type="PROSITE-ProRule" id="PRU01360"/>
    </source>
</evidence>
<dbReference type="STRING" id="684065.SAMN05421738_10112"/>
<dbReference type="Pfam" id="PF00593">
    <property type="entry name" value="TonB_dep_Rec_b-barrel"/>
    <property type="match status" value="1"/>
</dbReference>
<comment type="subcellular location">
    <subcellularLocation>
        <location evidence="1 8">Cell outer membrane</location>
        <topology evidence="1 8">Multi-pass membrane protein</topology>
    </subcellularLocation>
</comment>
<dbReference type="CDD" id="cd01347">
    <property type="entry name" value="ligand_gated_channel"/>
    <property type="match status" value="1"/>
</dbReference>
<evidence type="ECO:0000256" key="1">
    <source>
        <dbReference type="ARBA" id="ARBA00004571"/>
    </source>
</evidence>
<keyword evidence="6 8" id="KW-0472">Membrane</keyword>
<gene>
    <name evidence="12" type="ORF">SAMN05421738_10112</name>
</gene>
<dbReference type="InterPro" id="IPR012910">
    <property type="entry name" value="Plug_dom"/>
</dbReference>
<accession>A0A1I4S1V5</accession>
<dbReference type="InterPro" id="IPR000531">
    <property type="entry name" value="Beta-barrel_TonB"/>
</dbReference>
<dbReference type="InterPro" id="IPR010104">
    <property type="entry name" value="TonB_rcpt_bac"/>
</dbReference>
<sequence length="938" mass="106370">MKNLLKISLLVLGPLVLAQRGVISGKIVDANDQFSLPGATLKIENTNKYTVSDQNGNYQFLNLQPGIYTVYIEYLGYEKTSHQIEVKENQTAVIDFSLNSGLNELSEVVVVGDFLKGQAKALNQQKNNGNISNIISSDQVGRFPDANIGDALKRVAGVTMQNDQGEARNIIIRGLSPELNSVMLNGDRIPSAEGDNRNVQMDLIPSDMISTIEVNKTLTPDMDADAIGGSVNLITRATPNKERISFTASGGYASIREKGLYNSAFIYGNRFLNKKLGVVASGSYQVQNFGSDNVEATWNTTNLNETYISALDIRKYDIQRIRRSVSISSDYKFNENHRIELSAMYNWRDDRENRYRVRYTGITPVLDDKGKLTDEYKGEIRRETKGGIDNNRNKNTRLEDQRVYNLSLRGDHLLSSKIDMDWAVSYSKASEDRPNERYIDFNQKNVMMNEDLTDANYPLVTTIKAENTADLKLRNITENHNYTDEKEFGAKLNFRVPLSIIENQKGRLRFGGRLRLKNKERENIFYSYKSINGIENLNTINPIFWSGDGFNPGTKYQPGYFAPKNYLGGLDLSNPNLFKESLEPAEYLASNYKAKENITAGYIRWDQDLSTQTSFIVGVRVEHTSIDYQGNYVQDEEDLIGEIKHKNDYTNFLPSVTVKHKFTNDFILRGAFTTSLARPNYYSLAPFVSAVVEDSQIIAGNPNLKATYALNFDLMAENYFENIGIVSGGFFYKKLNDFIYTYNTNAFGHGEFDKQFPTIANPIPAGEVWNFTQARNGDYVNVFGFEVAFQRQLDFIPGNFFKHLGIYLNYTYTDSKAKGITNEEGTIREDLDLPKTAPHMFNGSLAFENNKFSARVSVNYTAAYLDEIGGTAFDDSYYDKQLFLDANASYKFSKNVRVFAEANNLTNQPLRYYSGVSSRMKQLEYYQPRFTMGLKFDF</sequence>
<dbReference type="Gene3D" id="2.40.170.20">
    <property type="entry name" value="TonB-dependent receptor, beta-barrel domain"/>
    <property type="match status" value="1"/>
</dbReference>
<evidence type="ECO:0000256" key="6">
    <source>
        <dbReference type="ARBA" id="ARBA00023136"/>
    </source>
</evidence>
<evidence type="ECO:0000259" key="10">
    <source>
        <dbReference type="Pfam" id="PF00593"/>
    </source>
</evidence>
<dbReference type="PROSITE" id="PS52016">
    <property type="entry name" value="TONB_DEPENDENT_REC_3"/>
    <property type="match status" value="1"/>
</dbReference>
<dbReference type="InterPro" id="IPR039426">
    <property type="entry name" value="TonB-dep_rcpt-like"/>
</dbReference>
<evidence type="ECO:0000256" key="9">
    <source>
        <dbReference type="RuleBase" id="RU003357"/>
    </source>
</evidence>
<dbReference type="RefSeq" id="WP_092905305.1">
    <property type="nucleotide sequence ID" value="NZ_FOUZ01000001.1"/>
</dbReference>
<reference evidence="13" key="1">
    <citation type="submission" date="2016-10" db="EMBL/GenBank/DDBJ databases">
        <authorList>
            <person name="Varghese N."/>
            <person name="Submissions S."/>
        </authorList>
    </citation>
    <scope>NUCLEOTIDE SEQUENCE [LARGE SCALE GENOMIC DNA]</scope>
    <source>
        <strain evidence="13">XJ109</strain>
    </source>
</reference>
<dbReference type="Proteomes" id="UP000199149">
    <property type="component" value="Unassembled WGS sequence"/>
</dbReference>
<keyword evidence="5 9" id="KW-0798">TonB box</keyword>
<organism evidence="12 13">
    <name type="scientific">Algoriella xinjiangensis</name>
    <dbReference type="NCBI Taxonomy" id="684065"/>
    <lineage>
        <taxon>Bacteria</taxon>
        <taxon>Pseudomonadati</taxon>
        <taxon>Bacteroidota</taxon>
        <taxon>Flavobacteriia</taxon>
        <taxon>Flavobacteriales</taxon>
        <taxon>Weeksellaceae</taxon>
        <taxon>Algoriella</taxon>
    </lineage>
</organism>
<dbReference type="AlphaFoldDB" id="A0A1I4S1V5"/>
<dbReference type="Pfam" id="PF13715">
    <property type="entry name" value="CarbopepD_reg_2"/>
    <property type="match status" value="1"/>
</dbReference>